<keyword evidence="5" id="KW-1185">Reference proteome</keyword>
<dbReference type="Pfam" id="PF01494">
    <property type="entry name" value="FAD_binding_3"/>
    <property type="match status" value="1"/>
</dbReference>
<organism evidence="4 5">
    <name type="scientific">Geodermatophilus obscurus</name>
    <dbReference type="NCBI Taxonomy" id="1861"/>
    <lineage>
        <taxon>Bacteria</taxon>
        <taxon>Bacillati</taxon>
        <taxon>Actinomycetota</taxon>
        <taxon>Actinomycetes</taxon>
        <taxon>Geodermatophilales</taxon>
        <taxon>Geodermatophilaceae</taxon>
        <taxon>Geodermatophilus</taxon>
    </lineage>
</organism>
<sequence length="369" mass="38941">MRVLVVGAGPAGCTAAVALAGRGAEVVLLEAEAGIRPSGPGLVLQSAPMRALDSLGLLEDCLERGYAHEEIDLCDADGTVRTTLTPPSLLEERPASVAIARAALSEVLVGAAVASGTELRLGTTVSGLADSGDRVEVRLSGGATETVDLVVGADGLHSHTRELVLPGAPAPQPTGQLIWRAPAPRPPGVTRYSMLDGGPDLGKVGVVPVSDAALYVWLLEPDRGAERSRPEWLAEAFRERLRPFGGPVPLVADLVDGDVDVRSLRSLLVPLPWSRWRTVLIGDAVHTTTPQMAYGVGMAIEDSVVLAELLPDDDVPAALRRFGERRFNRCRLVVETSVQLGEWEQRPPGDPTLPGRLVGQVLAELARPV</sequence>
<keyword evidence="1" id="KW-0560">Oxidoreductase</keyword>
<dbReference type="RefSeq" id="WP_075015911.1">
    <property type="nucleotide sequence ID" value="NZ_FOWE01000015.1"/>
</dbReference>
<evidence type="ECO:0000259" key="3">
    <source>
        <dbReference type="Pfam" id="PF01494"/>
    </source>
</evidence>
<protein>
    <submittedName>
        <fullName evidence="4">2-polyprenyl-6-methoxyphenol hydroxylase</fullName>
    </submittedName>
</protein>
<name>A0A1I5IJZ0_9ACTN</name>
<dbReference type="EMBL" id="FOWE01000015">
    <property type="protein sequence ID" value="SFO60938.1"/>
    <property type="molecule type" value="Genomic_DNA"/>
</dbReference>
<accession>A0A1I5IJZ0</accession>
<dbReference type="InterPro" id="IPR002938">
    <property type="entry name" value="FAD-bd"/>
</dbReference>
<dbReference type="PRINTS" id="PR00420">
    <property type="entry name" value="RNGMNOXGNASE"/>
</dbReference>
<dbReference type="GO" id="GO:0004497">
    <property type="term" value="F:monooxygenase activity"/>
    <property type="evidence" value="ECO:0007669"/>
    <property type="project" value="UniProtKB-KW"/>
</dbReference>
<evidence type="ECO:0000256" key="1">
    <source>
        <dbReference type="ARBA" id="ARBA00023002"/>
    </source>
</evidence>
<keyword evidence="2" id="KW-0503">Monooxygenase</keyword>
<dbReference type="InterPro" id="IPR036188">
    <property type="entry name" value="FAD/NAD-bd_sf"/>
</dbReference>
<feature type="domain" description="FAD-binding" evidence="3">
    <location>
        <begin position="2"/>
        <end position="310"/>
    </location>
</feature>
<dbReference type="PANTHER" id="PTHR13789:SF309">
    <property type="entry name" value="PUTATIVE (AFU_ORTHOLOGUE AFUA_6G14510)-RELATED"/>
    <property type="match status" value="1"/>
</dbReference>
<reference evidence="5" key="1">
    <citation type="submission" date="2016-10" db="EMBL/GenBank/DDBJ databases">
        <authorList>
            <person name="Varghese N."/>
            <person name="Submissions S."/>
        </authorList>
    </citation>
    <scope>NUCLEOTIDE SEQUENCE [LARGE SCALE GENOMIC DNA]</scope>
    <source>
        <strain evidence="5">DSM 43161</strain>
    </source>
</reference>
<dbReference type="InterPro" id="IPR050493">
    <property type="entry name" value="FAD-dep_Monooxygenase_BioMet"/>
</dbReference>
<dbReference type="SUPFAM" id="SSF51905">
    <property type="entry name" value="FAD/NAD(P)-binding domain"/>
    <property type="match status" value="1"/>
</dbReference>
<dbReference type="PANTHER" id="PTHR13789">
    <property type="entry name" value="MONOOXYGENASE"/>
    <property type="match status" value="1"/>
</dbReference>
<dbReference type="Proteomes" id="UP000183642">
    <property type="component" value="Unassembled WGS sequence"/>
</dbReference>
<gene>
    <name evidence="4" type="ORF">SAMN05660359_04689</name>
</gene>
<evidence type="ECO:0000313" key="4">
    <source>
        <dbReference type="EMBL" id="SFO60938.1"/>
    </source>
</evidence>
<dbReference type="AlphaFoldDB" id="A0A1I5IJZ0"/>
<evidence type="ECO:0000256" key="2">
    <source>
        <dbReference type="ARBA" id="ARBA00023033"/>
    </source>
</evidence>
<proteinExistence type="predicted"/>
<dbReference type="GO" id="GO:0071949">
    <property type="term" value="F:FAD binding"/>
    <property type="evidence" value="ECO:0007669"/>
    <property type="project" value="InterPro"/>
</dbReference>
<evidence type="ECO:0000313" key="5">
    <source>
        <dbReference type="Proteomes" id="UP000183642"/>
    </source>
</evidence>
<dbReference type="Gene3D" id="3.50.50.60">
    <property type="entry name" value="FAD/NAD(P)-binding domain"/>
    <property type="match status" value="1"/>
</dbReference>